<keyword evidence="1" id="KW-0472">Membrane</keyword>
<dbReference type="CDD" id="cd06225">
    <property type="entry name" value="HAMP"/>
    <property type="match status" value="1"/>
</dbReference>
<dbReference type="Gene3D" id="6.10.340.10">
    <property type="match status" value="1"/>
</dbReference>
<keyword evidence="1" id="KW-1133">Transmembrane helix</keyword>
<dbReference type="AlphaFoldDB" id="A0A3B1D3D1"/>
<evidence type="ECO:0008006" key="3">
    <source>
        <dbReference type="Google" id="ProtNLM"/>
    </source>
</evidence>
<reference evidence="2" key="1">
    <citation type="submission" date="2018-06" db="EMBL/GenBank/DDBJ databases">
        <authorList>
            <person name="Zhirakovskaya E."/>
        </authorList>
    </citation>
    <scope>NUCLEOTIDE SEQUENCE</scope>
</reference>
<sequence length="223" mass="24928">MGKLEKKVLGVVISVIILGAIFAVTIVIYLQKKNIYETAQEKMFETAAVISTSIERTMLEGQSEITKAMVGDLKALKGVETITILNHEGRVAFDRNAPTTEKKHVERFRTNLSPYALIENGLMTVYKPLIKRPACQKCHKLDSPFIGVVKVSMTLESEKKKISQMAMITIVSSLFAISILSLIMWLLLRKIVINPVKKIEKAARLLSDGDMTFEVDIDTTDEI</sequence>
<evidence type="ECO:0000256" key="1">
    <source>
        <dbReference type="SAM" id="Phobius"/>
    </source>
</evidence>
<accession>A0A3B1D3D1</accession>
<proteinExistence type="predicted"/>
<feature type="transmembrane region" description="Helical" evidence="1">
    <location>
        <begin position="165"/>
        <end position="188"/>
    </location>
</feature>
<gene>
    <name evidence="2" type="ORF">MNBD_NITROSPIRAE03-78</name>
</gene>
<protein>
    <recommendedName>
        <fullName evidence="3">HAMP domain-containing protein</fullName>
    </recommendedName>
</protein>
<keyword evidence="1" id="KW-0812">Transmembrane</keyword>
<evidence type="ECO:0000313" key="2">
    <source>
        <dbReference type="EMBL" id="VAX31313.1"/>
    </source>
</evidence>
<name>A0A3B1D3D1_9ZZZZ</name>
<feature type="non-terminal residue" evidence="2">
    <location>
        <position position="223"/>
    </location>
</feature>
<dbReference type="Gene3D" id="3.30.450.290">
    <property type="match status" value="1"/>
</dbReference>
<organism evidence="2">
    <name type="scientific">hydrothermal vent metagenome</name>
    <dbReference type="NCBI Taxonomy" id="652676"/>
    <lineage>
        <taxon>unclassified sequences</taxon>
        <taxon>metagenomes</taxon>
        <taxon>ecological metagenomes</taxon>
    </lineage>
</organism>
<feature type="transmembrane region" description="Helical" evidence="1">
    <location>
        <begin position="7"/>
        <end position="30"/>
    </location>
</feature>
<dbReference type="EMBL" id="UOGI01000105">
    <property type="protein sequence ID" value="VAX31313.1"/>
    <property type="molecule type" value="Genomic_DNA"/>
</dbReference>